<dbReference type="Proteomes" id="UP001139353">
    <property type="component" value="Unassembled WGS sequence"/>
</dbReference>
<name>A0A9X2C399_9BURK</name>
<comment type="caution">
    <text evidence="2">The sequence shown here is derived from an EMBL/GenBank/DDBJ whole genome shotgun (WGS) entry which is preliminary data.</text>
</comment>
<dbReference type="EMBL" id="JAJLJH010000003">
    <property type="protein sequence ID" value="MCK9687065.1"/>
    <property type="molecule type" value="Genomic_DNA"/>
</dbReference>
<feature type="chain" id="PRO_5040903636" evidence="1">
    <location>
        <begin position="19"/>
        <end position="588"/>
    </location>
</feature>
<evidence type="ECO:0000313" key="2">
    <source>
        <dbReference type="EMBL" id="MCK9687065.1"/>
    </source>
</evidence>
<dbReference type="GO" id="GO:0016787">
    <property type="term" value="F:hydrolase activity"/>
    <property type="evidence" value="ECO:0007669"/>
    <property type="project" value="UniProtKB-KW"/>
</dbReference>
<dbReference type="PROSITE" id="PS51257">
    <property type="entry name" value="PROKAR_LIPOPROTEIN"/>
    <property type="match status" value="1"/>
</dbReference>
<keyword evidence="1" id="KW-0732">Signal</keyword>
<accession>A0A9X2C399</accession>
<dbReference type="SUPFAM" id="SSF53474">
    <property type="entry name" value="alpha/beta-Hydrolases"/>
    <property type="match status" value="1"/>
</dbReference>
<keyword evidence="2" id="KW-0378">Hydrolase</keyword>
<protein>
    <submittedName>
        <fullName evidence="2">Alpha/beta hydrolase</fullName>
    </submittedName>
</protein>
<keyword evidence="3" id="KW-1185">Reference proteome</keyword>
<dbReference type="AlphaFoldDB" id="A0A9X2C399"/>
<dbReference type="Gene3D" id="3.40.50.1820">
    <property type="entry name" value="alpha/beta hydrolase"/>
    <property type="match status" value="1"/>
</dbReference>
<proteinExistence type="predicted"/>
<gene>
    <name evidence="2" type="ORF">LPC04_15235</name>
</gene>
<evidence type="ECO:0000256" key="1">
    <source>
        <dbReference type="SAM" id="SignalP"/>
    </source>
</evidence>
<reference evidence="2" key="1">
    <citation type="submission" date="2021-11" db="EMBL/GenBank/DDBJ databases">
        <title>BS-T2-15 a new species belonging to the Comamonadaceae family isolated from the soil of a French oak forest.</title>
        <authorList>
            <person name="Mieszkin S."/>
            <person name="Alain K."/>
        </authorList>
    </citation>
    <scope>NUCLEOTIDE SEQUENCE</scope>
    <source>
        <strain evidence="2">BS-T2-15</strain>
    </source>
</reference>
<feature type="signal peptide" evidence="1">
    <location>
        <begin position="1"/>
        <end position="18"/>
    </location>
</feature>
<evidence type="ECO:0000313" key="3">
    <source>
        <dbReference type="Proteomes" id="UP001139353"/>
    </source>
</evidence>
<organism evidence="2 3">
    <name type="scientific">Scleromatobacter humisilvae</name>
    <dbReference type="NCBI Taxonomy" id="2897159"/>
    <lineage>
        <taxon>Bacteria</taxon>
        <taxon>Pseudomonadati</taxon>
        <taxon>Pseudomonadota</taxon>
        <taxon>Betaproteobacteria</taxon>
        <taxon>Burkholderiales</taxon>
        <taxon>Sphaerotilaceae</taxon>
        <taxon>Scleromatobacter</taxon>
    </lineage>
</organism>
<sequence length="588" mass="60087">MRSKIAMGAVAMAAAVLTGCGGGSSGGTTNNSTAAGTLIESPPLRIASLNAADLTAQLAATSQGQQLVALAGAPTCGVDFHYFHYQTVGGKNEQTTASGAIMAPTGGTGCSGARPILVYTHGTAVTKTYNIANITDATNEGWQEGALIAAFFAAHGYIVVASNYAGYDSSPLPYHPYLNADQQSQDVMNALTAARTALTNGLPSGDTDNGKLFITGYSQGGHVAMATHRAMEAKGLTVTAAAPMSGPYALVAFGDAAIAYSSPGLGGTIYYPMIANSYQQSYGNVYNATTDIFSSTYATGIDTLIPGQYTYTTLVSSGKLPQFAVFDIATPGTGTEPSSGNAMLDAILAQPSAASNPIGNLGFGDPYLFTNALRIKYAQDALADPDGFFPSPTTLLPPAATPTLGIRADLAKNDLRGWTPKAPVMLCGGMNDPEVFYKINTLAMKALWTPLIATGQVSVVDIDPSTNGDPSKAGQLPTLVGTIAAGVFASEPTAGVAKISADVQTAVLTNAAFSGYFSSPGVPNSPQGVMALEVASVASQATALYLGQGVTDPTTLATDVGNGLVANYHFPLTQTACETAAQAYFAHF</sequence>
<dbReference type="Gene3D" id="1.10.260.160">
    <property type="match status" value="1"/>
</dbReference>
<dbReference type="RefSeq" id="WP_275683100.1">
    <property type="nucleotide sequence ID" value="NZ_JAJLJH010000003.1"/>
</dbReference>
<dbReference type="InterPro" id="IPR029058">
    <property type="entry name" value="AB_hydrolase_fold"/>
</dbReference>